<dbReference type="InterPro" id="IPR004869">
    <property type="entry name" value="MMPL_dom"/>
</dbReference>
<dbReference type="GO" id="GO:0022857">
    <property type="term" value="F:transmembrane transporter activity"/>
    <property type="evidence" value="ECO:0007669"/>
    <property type="project" value="InterPro"/>
</dbReference>
<protein>
    <submittedName>
        <fullName evidence="9">MMPL family protein</fullName>
    </submittedName>
</protein>
<evidence type="ECO:0000256" key="1">
    <source>
        <dbReference type="ARBA" id="ARBA00004651"/>
    </source>
</evidence>
<reference evidence="9 10" key="1">
    <citation type="submission" date="2016-10" db="EMBL/GenBank/DDBJ databases">
        <authorList>
            <person name="de Groot N.N."/>
        </authorList>
    </citation>
    <scope>NUCLEOTIDE SEQUENCE [LARGE SCALE GENOMIC DNA]</scope>
    <source>
        <strain evidence="9 10">DSM 9990</strain>
    </source>
</reference>
<feature type="transmembrane region" description="Helical" evidence="7">
    <location>
        <begin position="75"/>
        <end position="96"/>
    </location>
</feature>
<keyword evidence="6 7" id="KW-0472">Membrane</keyword>
<keyword evidence="4 7" id="KW-0812">Transmembrane</keyword>
<name>A0A1I4SNS9_9BACT</name>
<proteinExistence type="inferred from homology"/>
<organism evidence="9 10">
    <name type="scientific">Thermodesulforhabdus norvegica</name>
    <dbReference type="NCBI Taxonomy" id="39841"/>
    <lineage>
        <taxon>Bacteria</taxon>
        <taxon>Pseudomonadati</taxon>
        <taxon>Thermodesulfobacteriota</taxon>
        <taxon>Syntrophobacteria</taxon>
        <taxon>Syntrophobacterales</taxon>
        <taxon>Thermodesulforhabdaceae</taxon>
        <taxon>Thermodesulforhabdus</taxon>
    </lineage>
</organism>
<keyword evidence="5 7" id="KW-1133">Transmembrane helix</keyword>
<evidence type="ECO:0000256" key="7">
    <source>
        <dbReference type="SAM" id="Phobius"/>
    </source>
</evidence>
<dbReference type="PANTHER" id="PTHR33406:SF6">
    <property type="entry name" value="MEMBRANE PROTEIN YDGH-RELATED"/>
    <property type="match status" value="1"/>
</dbReference>
<dbReference type="AlphaFoldDB" id="A0A1I4SNS9"/>
<evidence type="ECO:0000313" key="10">
    <source>
        <dbReference type="Proteomes" id="UP000199611"/>
    </source>
</evidence>
<evidence type="ECO:0000313" key="9">
    <source>
        <dbReference type="EMBL" id="SFM66134.1"/>
    </source>
</evidence>
<feature type="transmembrane region" description="Helical" evidence="7">
    <location>
        <begin position="20"/>
        <end position="42"/>
    </location>
</feature>
<feature type="domain" description="Membrane transport protein MMPL" evidence="8">
    <location>
        <begin position="23"/>
        <end position="175"/>
    </location>
</feature>
<evidence type="ECO:0000259" key="8">
    <source>
        <dbReference type="Pfam" id="PF03176"/>
    </source>
</evidence>
<dbReference type="PRINTS" id="PR00702">
    <property type="entry name" value="ACRIFLAVINRP"/>
</dbReference>
<dbReference type="PANTHER" id="PTHR33406">
    <property type="entry name" value="MEMBRANE PROTEIN MJ1562-RELATED"/>
    <property type="match status" value="1"/>
</dbReference>
<dbReference type="EMBL" id="FOUU01000002">
    <property type="protein sequence ID" value="SFM66134.1"/>
    <property type="molecule type" value="Genomic_DNA"/>
</dbReference>
<dbReference type="InterPro" id="IPR001036">
    <property type="entry name" value="Acrflvin-R"/>
</dbReference>
<feature type="transmembrane region" description="Helical" evidence="7">
    <location>
        <begin position="49"/>
        <end position="69"/>
    </location>
</feature>
<dbReference type="Proteomes" id="UP000199611">
    <property type="component" value="Unassembled WGS sequence"/>
</dbReference>
<evidence type="ECO:0000256" key="4">
    <source>
        <dbReference type="ARBA" id="ARBA00022692"/>
    </source>
</evidence>
<evidence type="ECO:0000256" key="2">
    <source>
        <dbReference type="ARBA" id="ARBA00010157"/>
    </source>
</evidence>
<dbReference type="Gene3D" id="1.20.1640.10">
    <property type="entry name" value="Multidrug efflux transporter AcrB transmembrane domain"/>
    <property type="match status" value="1"/>
</dbReference>
<gene>
    <name evidence="9" type="ORF">SAMN05660836_01078</name>
</gene>
<keyword evidence="3" id="KW-1003">Cell membrane</keyword>
<feature type="transmembrane region" description="Helical" evidence="7">
    <location>
        <begin position="150"/>
        <end position="175"/>
    </location>
</feature>
<dbReference type="Pfam" id="PF03176">
    <property type="entry name" value="MMPL"/>
    <property type="match status" value="1"/>
</dbReference>
<feature type="transmembrane region" description="Helical" evidence="7">
    <location>
        <begin position="124"/>
        <end position="144"/>
    </location>
</feature>
<accession>A0A1I4SNS9</accession>
<dbReference type="GO" id="GO:0005886">
    <property type="term" value="C:plasma membrane"/>
    <property type="evidence" value="ECO:0007669"/>
    <property type="project" value="UniProtKB-SubCell"/>
</dbReference>
<sequence>MTHRWAGLTYINVVWQNKMVTGMLKSLMGSFVVVFLIMSLLFRSVLWGILSMIPLTVTICFIYGIIGWVGKDYDMPVAVLSSLTLGMSIDFAIHFIQRSKEIYAKQGDWTETCFRMFGEPGRAISRNAVVIALGFLPLLFAHLIPYRTVGFLIASIMMVSGIATLIILPSMVTVFEKLLFRRTTNSKEVVK</sequence>
<dbReference type="InterPro" id="IPR050545">
    <property type="entry name" value="Mycobact_MmpL"/>
</dbReference>
<dbReference type="STRING" id="39841.SAMN05660836_01078"/>
<dbReference type="SUPFAM" id="SSF82866">
    <property type="entry name" value="Multidrug efflux transporter AcrB transmembrane domain"/>
    <property type="match status" value="1"/>
</dbReference>
<evidence type="ECO:0000256" key="6">
    <source>
        <dbReference type="ARBA" id="ARBA00023136"/>
    </source>
</evidence>
<evidence type="ECO:0000256" key="5">
    <source>
        <dbReference type="ARBA" id="ARBA00022989"/>
    </source>
</evidence>
<evidence type="ECO:0000256" key="3">
    <source>
        <dbReference type="ARBA" id="ARBA00022475"/>
    </source>
</evidence>
<comment type="similarity">
    <text evidence="2">Belongs to the resistance-nodulation-cell division (RND) (TC 2.A.6) family. MmpL subfamily.</text>
</comment>
<keyword evidence="10" id="KW-1185">Reference proteome</keyword>
<comment type="subcellular location">
    <subcellularLocation>
        <location evidence="1">Cell membrane</location>
        <topology evidence="1">Multi-pass membrane protein</topology>
    </subcellularLocation>
</comment>